<evidence type="ECO:0000259" key="2">
    <source>
        <dbReference type="Pfam" id="PF20710"/>
    </source>
</evidence>
<name>A0A7S4AR67_9STRA</name>
<sequence length="450" mass="51117">MADVSQQLHDIEEPSKNDVIFGQGAHCNYHEGSKQWRQMVKNGLTEYFQAERDKKRGLSFSVVKQVRANGGRFLVKNKTGKWDDIGDKEARSKTAQRFRDQNRVRMQTPTKVRSNEMQQLLQIHGAQIRKVSFHRGDFKQLAQPGIIEHQIRSYQVAQVERIRNSYDDFEPLPAFVPSDDRLSDFEPLPTFSQHGKGEQVARVIGDDDNDCPSNFEPLPAFWQFQDGDLAARGNRDDDDDRPSDFEPLPVFLPYHIREHVNQQPHRLSFLFPGSSSRTPSSPANFRTWSNNGTSSQIPHQGHSSTKVRPAALKGGTSNQHEHRSKRPSLNRDNSATSIRLKKQYIPSVFHQAQIVAGKHFKSGNKHVVESHRRPTVDEITEATQMLQKSQHFAGNESFNSLDYHHLYSSGPSIVTPDHSMSRDEFLNLFPVSNGTGVPSSVQIHAELQTL</sequence>
<feature type="compositionally biased region" description="Polar residues" evidence="1">
    <location>
        <begin position="273"/>
        <end position="306"/>
    </location>
</feature>
<evidence type="ECO:0000256" key="1">
    <source>
        <dbReference type="SAM" id="MobiDB-lite"/>
    </source>
</evidence>
<dbReference type="EMBL" id="HBIX01024659">
    <property type="protein sequence ID" value="CAE0724273.1"/>
    <property type="molecule type" value="Transcribed_RNA"/>
</dbReference>
<evidence type="ECO:0000313" key="3">
    <source>
        <dbReference type="EMBL" id="CAE0724273.1"/>
    </source>
</evidence>
<dbReference type="Pfam" id="PF20710">
    <property type="entry name" value="DUF6824"/>
    <property type="match status" value="1"/>
</dbReference>
<feature type="region of interest" description="Disordered" evidence="1">
    <location>
        <begin position="268"/>
        <end position="337"/>
    </location>
</feature>
<proteinExistence type="predicted"/>
<protein>
    <recommendedName>
        <fullName evidence="2">DUF6824 domain-containing protein</fullName>
    </recommendedName>
</protein>
<reference evidence="3" key="1">
    <citation type="submission" date="2021-01" db="EMBL/GenBank/DDBJ databases">
        <authorList>
            <person name="Corre E."/>
            <person name="Pelletier E."/>
            <person name="Niang G."/>
            <person name="Scheremetjew M."/>
            <person name="Finn R."/>
            <person name="Kale V."/>
            <person name="Holt S."/>
            <person name="Cochrane G."/>
            <person name="Meng A."/>
            <person name="Brown T."/>
            <person name="Cohen L."/>
        </authorList>
    </citation>
    <scope>NUCLEOTIDE SEQUENCE</scope>
    <source>
        <strain evidence="3">10249 10 AB</strain>
    </source>
</reference>
<gene>
    <name evidence="3" type="ORF">PAUS00366_LOCUS17029</name>
</gene>
<dbReference type="InterPro" id="IPR049227">
    <property type="entry name" value="DUF6824"/>
</dbReference>
<feature type="domain" description="DUF6824" evidence="2">
    <location>
        <begin position="18"/>
        <end position="100"/>
    </location>
</feature>
<dbReference type="AlphaFoldDB" id="A0A7S4AR67"/>
<organism evidence="3">
    <name type="scientific">Pseudo-nitzschia australis</name>
    <dbReference type="NCBI Taxonomy" id="44445"/>
    <lineage>
        <taxon>Eukaryota</taxon>
        <taxon>Sar</taxon>
        <taxon>Stramenopiles</taxon>
        <taxon>Ochrophyta</taxon>
        <taxon>Bacillariophyta</taxon>
        <taxon>Bacillariophyceae</taxon>
        <taxon>Bacillariophycidae</taxon>
        <taxon>Bacillariales</taxon>
        <taxon>Bacillariaceae</taxon>
        <taxon>Pseudo-nitzschia</taxon>
    </lineage>
</organism>
<accession>A0A7S4AR67</accession>